<keyword evidence="2" id="KW-1185">Reference proteome</keyword>
<dbReference type="RefSeq" id="XP_019850900.1">
    <property type="nucleotide sequence ID" value="XM_019995341.1"/>
</dbReference>
<dbReference type="AlphaFoldDB" id="A0AAN0J1N4"/>
<dbReference type="Proteomes" id="UP000007879">
    <property type="component" value="Unassembled WGS sequence"/>
</dbReference>
<protein>
    <submittedName>
        <fullName evidence="1">Uncharacterized protein</fullName>
    </submittedName>
</protein>
<dbReference type="EnsemblMetazoa" id="XM_019995340.1">
    <property type="protein sequence ID" value="XP_019850899.1"/>
    <property type="gene ID" value="LOC109581313"/>
</dbReference>
<dbReference type="RefSeq" id="XP_019850899.1">
    <property type="nucleotide sequence ID" value="XM_019995340.1"/>
</dbReference>
<dbReference type="EnsemblMetazoa" id="XM_019995342.1">
    <property type="protein sequence ID" value="XP_019850901.1"/>
    <property type="gene ID" value="LOC109581313"/>
</dbReference>
<sequence length="264" mass="29815">MSTAGAAVNVLITYKTQKKVLSVRTDLGATTLLLKDRFVSQFNVDCNASVSFQRYDSRFDEYVDLSEDDTIEDCDKLIAIVSNINDQELVSSQLNCETLPQKENGCSSLDDPTEQPDALAIAKEVVITNDNIPCSLFSLLTLPYIVPDSKAKITHTTLMQFLPEAYEDIQYEIDQISISTPYLLIEGFINNPIQVYLVTDRFLICDVPMKSSLFSLMAAYFVYYIKYPYGFNNFFSFLEVILFGLKPEKVTTTVNNLLSRICNN</sequence>
<evidence type="ECO:0000313" key="2">
    <source>
        <dbReference type="Proteomes" id="UP000007879"/>
    </source>
</evidence>
<dbReference type="RefSeq" id="XP_019850901.1">
    <property type="nucleotide sequence ID" value="XM_019995342.1"/>
</dbReference>
<dbReference type="EnsemblMetazoa" id="XM_019995341.1">
    <property type="protein sequence ID" value="XP_019850900.1"/>
    <property type="gene ID" value="LOC109581313"/>
</dbReference>
<name>A0AAN0J1N4_AMPQE</name>
<reference evidence="1" key="2">
    <citation type="submission" date="2024-06" db="UniProtKB">
        <authorList>
            <consortium name="EnsemblMetazoa"/>
        </authorList>
    </citation>
    <scope>IDENTIFICATION</scope>
</reference>
<evidence type="ECO:0000313" key="1">
    <source>
        <dbReference type="EnsemblMetazoa" id="XP_019850900.1"/>
    </source>
</evidence>
<proteinExistence type="predicted"/>
<dbReference type="KEGG" id="aqu:109581313"/>
<accession>A0AAN0J1N4</accession>
<dbReference type="GeneID" id="109581313"/>
<organism evidence="1 2">
    <name type="scientific">Amphimedon queenslandica</name>
    <name type="common">Sponge</name>
    <dbReference type="NCBI Taxonomy" id="400682"/>
    <lineage>
        <taxon>Eukaryota</taxon>
        <taxon>Metazoa</taxon>
        <taxon>Porifera</taxon>
        <taxon>Demospongiae</taxon>
        <taxon>Heteroscleromorpha</taxon>
        <taxon>Haplosclerida</taxon>
        <taxon>Niphatidae</taxon>
        <taxon>Amphimedon</taxon>
    </lineage>
</organism>
<reference evidence="2" key="1">
    <citation type="journal article" date="2010" name="Nature">
        <title>The Amphimedon queenslandica genome and the evolution of animal complexity.</title>
        <authorList>
            <person name="Srivastava M."/>
            <person name="Simakov O."/>
            <person name="Chapman J."/>
            <person name="Fahey B."/>
            <person name="Gauthier M.E."/>
            <person name="Mitros T."/>
            <person name="Richards G.S."/>
            <person name="Conaco C."/>
            <person name="Dacre M."/>
            <person name="Hellsten U."/>
            <person name="Larroux C."/>
            <person name="Putnam N.H."/>
            <person name="Stanke M."/>
            <person name="Adamska M."/>
            <person name="Darling A."/>
            <person name="Degnan S.M."/>
            <person name="Oakley T.H."/>
            <person name="Plachetzki D.C."/>
            <person name="Zhai Y."/>
            <person name="Adamski M."/>
            <person name="Calcino A."/>
            <person name="Cummins S.F."/>
            <person name="Goodstein D.M."/>
            <person name="Harris C."/>
            <person name="Jackson D.J."/>
            <person name="Leys S.P."/>
            <person name="Shu S."/>
            <person name="Woodcroft B.J."/>
            <person name="Vervoort M."/>
            <person name="Kosik K.S."/>
            <person name="Manning G."/>
            <person name="Degnan B.M."/>
            <person name="Rokhsar D.S."/>
        </authorList>
    </citation>
    <scope>NUCLEOTIDE SEQUENCE [LARGE SCALE GENOMIC DNA]</scope>
</reference>